<evidence type="ECO:0008006" key="4">
    <source>
        <dbReference type="Google" id="ProtNLM"/>
    </source>
</evidence>
<keyword evidence="1" id="KW-0472">Membrane</keyword>
<sequence length="154" mass="15670">MRRTAPATLALLALGGTVLAFLAELAIASSGRPIIVPPITLALTLVALGVVVVALAWPIRRAVKATVSTHVDPFRALRVAVLAKASSLSGALLGGAGLGLLVYLLSRQSTPPAATLWMAIATAAGGTLLLVAGLVAEHFCTLPPDKHDPDTEKA</sequence>
<feature type="transmembrane region" description="Helical" evidence="1">
    <location>
        <begin position="38"/>
        <end position="59"/>
    </location>
</feature>
<reference evidence="3" key="1">
    <citation type="submission" date="2016-10" db="EMBL/GenBank/DDBJ databases">
        <authorList>
            <person name="Varghese N."/>
            <person name="Submissions S."/>
        </authorList>
    </citation>
    <scope>NUCLEOTIDE SEQUENCE [LARGE SCALE GENOMIC DNA]</scope>
    <source>
        <strain evidence="3">DSM 21772</strain>
    </source>
</reference>
<evidence type="ECO:0000313" key="2">
    <source>
        <dbReference type="EMBL" id="SDS08891.1"/>
    </source>
</evidence>
<evidence type="ECO:0000256" key="1">
    <source>
        <dbReference type="SAM" id="Phobius"/>
    </source>
</evidence>
<gene>
    <name evidence="2" type="ORF">SAMN04489834_0840</name>
</gene>
<dbReference type="Pfam" id="PF11377">
    <property type="entry name" value="DUF3180"/>
    <property type="match status" value="1"/>
</dbReference>
<keyword evidence="3" id="KW-1185">Reference proteome</keyword>
<dbReference type="InterPro" id="IPR021517">
    <property type="entry name" value="DUF3180"/>
</dbReference>
<name>A0A1H1PC99_9MICO</name>
<dbReference type="RefSeq" id="WP_083362936.1">
    <property type="nucleotide sequence ID" value="NZ_LT629742.1"/>
</dbReference>
<dbReference type="EMBL" id="LT629742">
    <property type="protein sequence ID" value="SDS08891.1"/>
    <property type="molecule type" value="Genomic_DNA"/>
</dbReference>
<organism evidence="2 3">
    <name type="scientific">Microterricola viridarii</name>
    <dbReference type="NCBI Taxonomy" id="412690"/>
    <lineage>
        <taxon>Bacteria</taxon>
        <taxon>Bacillati</taxon>
        <taxon>Actinomycetota</taxon>
        <taxon>Actinomycetes</taxon>
        <taxon>Micrococcales</taxon>
        <taxon>Microbacteriaceae</taxon>
        <taxon>Microterricola</taxon>
    </lineage>
</organism>
<feature type="transmembrane region" description="Helical" evidence="1">
    <location>
        <begin position="79"/>
        <end position="104"/>
    </location>
</feature>
<accession>A0A1H1PC99</accession>
<protein>
    <recommendedName>
        <fullName evidence="4">DUF3180 domain-containing protein</fullName>
    </recommendedName>
</protein>
<dbReference type="AlphaFoldDB" id="A0A1H1PC99"/>
<keyword evidence="1" id="KW-1133">Transmembrane helix</keyword>
<feature type="transmembrane region" description="Helical" evidence="1">
    <location>
        <begin position="116"/>
        <end position="136"/>
    </location>
</feature>
<dbReference type="STRING" id="412690.SAMN04489834_0840"/>
<keyword evidence="1" id="KW-0812">Transmembrane</keyword>
<evidence type="ECO:0000313" key="3">
    <source>
        <dbReference type="Proteomes" id="UP000181956"/>
    </source>
</evidence>
<dbReference type="Proteomes" id="UP000181956">
    <property type="component" value="Chromosome I"/>
</dbReference>
<proteinExistence type="predicted"/>